<protein>
    <submittedName>
        <fullName evidence="4">Diguanylate cyclase/phosphodiesterase (GGDEF &amp; EAL domains) with PAS/PAC sensor(S)</fullName>
    </submittedName>
</protein>
<dbReference type="SMART" id="SM00052">
    <property type="entry name" value="EAL"/>
    <property type="match status" value="1"/>
</dbReference>
<dbReference type="Pfam" id="PF00990">
    <property type="entry name" value="GGDEF"/>
    <property type="match status" value="1"/>
</dbReference>
<name>A0A1W1CJX1_9ZZZZ</name>
<gene>
    <name evidence="4" type="ORF">MNB_SM-4-1073</name>
</gene>
<dbReference type="Gene3D" id="3.20.20.450">
    <property type="entry name" value="EAL domain"/>
    <property type="match status" value="1"/>
</dbReference>
<dbReference type="CDD" id="cd01948">
    <property type="entry name" value="EAL"/>
    <property type="match status" value="1"/>
</dbReference>
<dbReference type="NCBIfam" id="TIGR00254">
    <property type="entry name" value="GGDEF"/>
    <property type="match status" value="1"/>
</dbReference>
<dbReference type="InterPro" id="IPR050706">
    <property type="entry name" value="Cyclic-di-GMP_PDE-like"/>
</dbReference>
<dbReference type="CDD" id="cd01949">
    <property type="entry name" value="GGDEF"/>
    <property type="match status" value="1"/>
</dbReference>
<dbReference type="SUPFAM" id="SSF55073">
    <property type="entry name" value="Nucleotide cyclase"/>
    <property type="match status" value="1"/>
</dbReference>
<dbReference type="GO" id="GO:0071111">
    <property type="term" value="F:cyclic-guanylate-specific phosphodiesterase activity"/>
    <property type="evidence" value="ECO:0007669"/>
    <property type="project" value="InterPro"/>
</dbReference>
<dbReference type="EMBL" id="FPHF01000089">
    <property type="protein sequence ID" value="SFV66168.1"/>
    <property type="molecule type" value="Genomic_DNA"/>
</dbReference>
<evidence type="ECO:0000259" key="2">
    <source>
        <dbReference type="PROSITE" id="PS50883"/>
    </source>
</evidence>
<dbReference type="PROSITE" id="PS50887">
    <property type="entry name" value="GGDEF"/>
    <property type="match status" value="1"/>
</dbReference>
<keyword evidence="1" id="KW-0472">Membrane</keyword>
<feature type="transmembrane region" description="Helical" evidence="1">
    <location>
        <begin position="155"/>
        <end position="177"/>
    </location>
</feature>
<evidence type="ECO:0000256" key="1">
    <source>
        <dbReference type="SAM" id="Phobius"/>
    </source>
</evidence>
<dbReference type="InterPro" id="IPR000160">
    <property type="entry name" value="GGDEF_dom"/>
</dbReference>
<feature type="transmembrane region" description="Helical" evidence="1">
    <location>
        <begin position="12"/>
        <end position="31"/>
    </location>
</feature>
<accession>A0A1W1CJX1</accession>
<organism evidence="4">
    <name type="scientific">hydrothermal vent metagenome</name>
    <dbReference type="NCBI Taxonomy" id="652676"/>
    <lineage>
        <taxon>unclassified sequences</taxon>
        <taxon>metagenomes</taxon>
        <taxon>ecological metagenomes</taxon>
    </lineage>
</organism>
<feature type="domain" description="GGDEF" evidence="3">
    <location>
        <begin position="266"/>
        <end position="399"/>
    </location>
</feature>
<dbReference type="PANTHER" id="PTHR33121:SF23">
    <property type="entry name" value="CYCLIC DI-GMP PHOSPHODIESTERASE PDEB"/>
    <property type="match status" value="1"/>
</dbReference>
<reference evidence="4" key="1">
    <citation type="submission" date="2016-10" db="EMBL/GenBank/DDBJ databases">
        <authorList>
            <person name="de Groot N.N."/>
        </authorList>
    </citation>
    <scope>NUCLEOTIDE SEQUENCE</scope>
</reference>
<evidence type="ECO:0000313" key="4">
    <source>
        <dbReference type="EMBL" id="SFV66168.1"/>
    </source>
</evidence>
<dbReference type="PANTHER" id="PTHR33121">
    <property type="entry name" value="CYCLIC DI-GMP PHOSPHODIESTERASE PDEF"/>
    <property type="match status" value="1"/>
</dbReference>
<dbReference type="InterPro" id="IPR043128">
    <property type="entry name" value="Rev_trsase/Diguanyl_cyclase"/>
</dbReference>
<dbReference type="Pfam" id="PF00563">
    <property type="entry name" value="EAL"/>
    <property type="match status" value="1"/>
</dbReference>
<dbReference type="PROSITE" id="PS50883">
    <property type="entry name" value="EAL"/>
    <property type="match status" value="1"/>
</dbReference>
<dbReference type="AlphaFoldDB" id="A0A1W1CJX1"/>
<dbReference type="SMART" id="SM00267">
    <property type="entry name" value="GGDEF"/>
    <property type="match status" value="1"/>
</dbReference>
<keyword evidence="1" id="KW-0812">Transmembrane</keyword>
<proteinExistence type="predicted"/>
<dbReference type="SUPFAM" id="SSF141868">
    <property type="entry name" value="EAL domain-like"/>
    <property type="match status" value="1"/>
</dbReference>
<dbReference type="InterPro" id="IPR035919">
    <property type="entry name" value="EAL_sf"/>
</dbReference>
<feature type="domain" description="EAL" evidence="2">
    <location>
        <begin position="410"/>
        <end position="660"/>
    </location>
</feature>
<sequence length="660" mass="75581">MWNRLGIKWQLILIMTLVVTLVELTTLFSVLNIQSTQSKETAVSQVEAVTKSLNNDFLKVILNPTTDAFADISNRLEAFSNVTGIILVNDRNETVYMHGMVKNIKIHKEQVVQNLSLFTQNSLFIKKELIMDGYSYGYTLVDIDLSNHKHTQEEIAWSIIAIFPFALLLGLVVSFFLGANYTKPFTQLLNAMKKSDPTHEKITLVQTNAKNEIKELFSGYNNLMQQVLDSSKELHFQAEHDQLTSIKNRYYIEEQIKAVLKDESELTYNLLYLNLDQFKLINDSAGYQAGDELLKMIASDYANILPEASIFSRVDGDAFMVLLKDSDKKDGLDILEKSLEKLHDFRFTSENESYSVSASIGLIHFKSFEYTFKELIKAVNSALYSAKVQGRNKGYVYNPDDDITERFDTELKTATFIKEALVSGPSRFELFAQDIVPLQYETDMYSYEILIRMWDKDNNFIPPDNFLPTAQRYQQMHEIDIWVLWTYLETVTQNPEHIEMLHSAHINLAGSSLTNPDFQAKVKEAVTHFNFPWHKLELEVTETSAVGNFAKANEFILWLKNIGIGLALDDFGTGMASFEYLKSMPFDVVKIDGSFVKDMHTDPTDRAVIKYIQEIAQLNNQETVAEYVETQEDVDALREIGITYGQGYFLGKPRPLKDWL</sequence>
<evidence type="ECO:0000259" key="3">
    <source>
        <dbReference type="PROSITE" id="PS50887"/>
    </source>
</evidence>
<dbReference type="Gene3D" id="3.30.70.270">
    <property type="match status" value="1"/>
</dbReference>
<dbReference type="InterPro" id="IPR029787">
    <property type="entry name" value="Nucleotide_cyclase"/>
</dbReference>
<dbReference type="InterPro" id="IPR001633">
    <property type="entry name" value="EAL_dom"/>
</dbReference>
<keyword evidence="1" id="KW-1133">Transmembrane helix</keyword>